<dbReference type="SUPFAM" id="SSF52833">
    <property type="entry name" value="Thioredoxin-like"/>
    <property type="match status" value="1"/>
</dbReference>
<comment type="caution">
    <text evidence="1">The sequence shown here is derived from an EMBL/GenBank/DDBJ whole genome shotgun (WGS) entry which is preliminary data.</text>
</comment>
<evidence type="ECO:0000313" key="2">
    <source>
        <dbReference type="Proteomes" id="UP001216907"/>
    </source>
</evidence>
<organism evidence="1 2">
    <name type="scientific">Paludisphaera mucosa</name>
    <dbReference type="NCBI Taxonomy" id="3030827"/>
    <lineage>
        <taxon>Bacteria</taxon>
        <taxon>Pseudomonadati</taxon>
        <taxon>Planctomycetota</taxon>
        <taxon>Planctomycetia</taxon>
        <taxon>Isosphaerales</taxon>
        <taxon>Isosphaeraceae</taxon>
        <taxon>Paludisphaera</taxon>
    </lineage>
</organism>
<dbReference type="InterPro" id="IPR036249">
    <property type="entry name" value="Thioredoxin-like_sf"/>
</dbReference>
<evidence type="ECO:0000313" key="1">
    <source>
        <dbReference type="EMBL" id="MDG3003450.1"/>
    </source>
</evidence>
<dbReference type="Proteomes" id="UP001216907">
    <property type="component" value="Unassembled WGS sequence"/>
</dbReference>
<dbReference type="RefSeq" id="WP_277859801.1">
    <property type="nucleotide sequence ID" value="NZ_JARRAG010000001.1"/>
</dbReference>
<name>A0ABT6F779_9BACT</name>
<reference evidence="1 2" key="1">
    <citation type="submission" date="2023-03" db="EMBL/GenBank/DDBJ databases">
        <title>Paludisphaera mucosa sp. nov. a novel planctomycete from northern fen.</title>
        <authorList>
            <person name="Ivanova A."/>
        </authorList>
    </citation>
    <scope>NUCLEOTIDE SEQUENCE [LARGE SCALE GENOMIC DNA]</scope>
    <source>
        <strain evidence="1 2">Pla2</strain>
    </source>
</reference>
<gene>
    <name evidence="1" type="ORF">PZE19_06710</name>
</gene>
<proteinExistence type="predicted"/>
<sequence length="122" mass="13016">MSVFTHHVFICGNVREPGAKRGCCDPEGRQALKDAFKVALKKAGLGPLARANHAGCLDQCEHGPVVAIYPMGVWYGPVTAADVPRIVERTILGGEILTDLQIADECLNNPRCPHRAGEPSGS</sequence>
<keyword evidence="2" id="KW-1185">Reference proteome</keyword>
<dbReference type="Gene3D" id="3.40.30.10">
    <property type="entry name" value="Glutaredoxin"/>
    <property type="match status" value="1"/>
</dbReference>
<dbReference type="CDD" id="cd02980">
    <property type="entry name" value="TRX_Fd_family"/>
    <property type="match status" value="1"/>
</dbReference>
<dbReference type="EMBL" id="JARRAG010000001">
    <property type="protein sequence ID" value="MDG3003450.1"/>
    <property type="molecule type" value="Genomic_DNA"/>
</dbReference>
<accession>A0ABT6F779</accession>
<protein>
    <submittedName>
        <fullName evidence="1">(2Fe-2S) ferredoxin domain-containing protein</fullName>
    </submittedName>
</protein>